<comment type="caution">
    <text evidence="1">The sequence shown here is derived from an EMBL/GenBank/DDBJ whole genome shotgun (WGS) entry which is preliminary data.</text>
</comment>
<dbReference type="OrthoDB" id="5801353at2"/>
<protein>
    <submittedName>
        <fullName evidence="1">Uncharacterized protein</fullName>
    </submittedName>
</protein>
<reference evidence="1 2" key="1">
    <citation type="submission" date="2018-02" db="EMBL/GenBank/DDBJ databases">
        <title>Insights into the biology of acidophilic members of the Acidiferrobacteraceae family derived from comparative genomic analyses.</title>
        <authorList>
            <person name="Issotta F."/>
            <person name="Thyssen C."/>
            <person name="Mena C."/>
            <person name="Moya A."/>
            <person name="Bellenberg S."/>
            <person name="Sproer C."/>
            <person name="Covarrubias P.C."/>
            <person name="Sand W."/>
            <person name="Quatrini R."/>
            <person name="Vera M."/>
        </authorList>
    </citation>
    <scope>NUCLEOTIDE SEQUENCE [LARGE SCALE GENOMIC DNA]</scope>
    <source>
        <strain evidence="2">m-1</strain>
    </source>
</reference>
<evidence type="ECO:0000313" key="2">
    <source>
        <dbReference type="Proteomes" id="UP000253250"/>
    </source>
</evidence>
<dbReference type="Proteomes" id="UP000253250">
    <property type="component" value="Unassembled WGS sequence"/>
</dbReference>
<dbReference type="AlphaFoldDB" id="A0A1C2G3J0"/>
<accession>A0A1C2G3J0</accession>
<evidence type="ECO:0000313" key="1">
    <source>
        <dbReference type="EMBL" id="RCN59092.1"/>
    </source>
</evidence>
<name>A0A1C2G3J0_9GAMM</name>
<keyword evidence="2" id="KW-1185">Reference proteome</keyword>
<dbReference type="Pfam" id="PF21814">
    <property type="entry name" value="DUF6883"/>
    <property type="match status" value="1"/>
</dbReference>
<sequence>MKLPGGDQAVIDDDKLIGYCLNPEHPEGRHKARVFQSVLGIGLKQALDLKEALHQAAAKESAEHVGATPHGDLYTMDFMLHHEGKAALVRSVWMVRKNESMPRLVSCYVHKSALRGDA</sequence>
<organism evidence="1 2">
    <name type="scientific">Acidiferrobacter thiooxydans</name>
    <dbReference type="NCBI Taxonomy" id="163359"/>
    <lineage>
        <taxon>Bacteria</taxon>
        <taxon>Pseudomonadati</taxon>
        <taxon>Pseudomonadota</taxon>
        <taxon>Gammaproteobacteria</taxon>
        <taxon>Acidiferrobacterales</taxon>
        <taxon>Acidiferrobacteraceae</taxon>
        <taxon>Acidiferrobacter</taxon>
    </lineage>
</organism>
<proteinExistence type="predicted"/>
<gene>
    <name evidence="1" type="ORF">C4900_05010</name>
</gene>
<dbReference type="InterPro" id="IPR049250">
    <property type="entry name" value="DUF6883"/>
</dbReference>
<dbReference type="EMBL" id="PSYR01000001">
    <property type="protein sequence ID" value="RCN59092.1"/>
    <property type="molecule type" value="Genomic_DNA"/>
</dbReference>
<dbReference type="STRING" id="163359.A9R16_08535"/>